<evidence type="ECO:0000313" key="3">
    <source>
        <dbReference type="Proteomes" id="UP000027222"/>
    </source>
</evidence>
<dbReference type="HOGENOM" id="CLU_2849850_0_0_1"/>
<dbReference type="Proteomes" id="UP000027222">
    <property type="component" value="Unassembled WGS sequence"/>
</dbReference>
<sequence>MASEGSQTSRADRRLVGPSFRANRVGRGNGRVPHQQRSNVVDLVLNHHDRLFLPLPGPSRPRMVQ</sequence>
<name>A0A067S6U4_GALM3</name>
<reference evidence="3" key="1">
    <citation type="journal article" date="2014" name="Proc. Natl. Acad. Sci. U.S.A.">
        <title>Extensive sampling of basidiomycete genomes demonstrates inadequacy of the white-rot/brown-rot paradigm for wood decay fungi.</title>
        <authorList>
            <person name="Riley R."/>
            <person name="Salamov A.A."/>
            <person name="Brown D.W."/>
            <person name="Nagy L.G."/>
            <person name="Floudas D."/>
            <person name="Held B.W."/>
            <person name="Levasseur A."/>
            <person name="Lombard V."/>
            <person name="Morin E."/>
            <person name="Otillar R."/>
            <person name="Lindquist E.A."/>
            <person name="Sun H."/>
            <person name="LaButti K.M."/>
            <person name="Schmutz J."/>
            <person name="Jabbour D."/>
            <person name="Luo H."/>
            <person name="Baker S.E."/>
            <person name="Pisabarro A.G."/>
            <person name="Walton J.D."/>
            <person name="Blanchette R.A."/>
            <person name="Henrissat B."/>
            <person name="Martin F."/>
            <person name="Cullen D."/>
            <person name="Hibbett D.S."/>
            <person name="Grigoriev I.V."/>
        </authorList>
    </citation>
    <scope>NUCLEOTIDE SEQUENCE [LARGE SCALE GENOMIC DNA]</scope>
    <source>
        <strain evidence="3">CBS 339.88</strain>
    </source>
</reference>
<proteinExistence type="predicted"/>
<protein>
    <submittedName>
        <fullName evidence="2">Uncharacterized protein</fullName>
    </submittedName>
</protein>
<gene>
    <name evidence="2" type="ORF">GALMADRAFT_1249033</name>
</gene>
<evidence type="ECO:0000313" key="2">
    <source>
        <dbReference type="EMBL" id="KDR65617.1"/>
    </source>
</evidence>
<dbReference type="AlphaFoldDB" id="A0A067S6U4"/>
<evidence type="ECO:0000256" key="1">
    <source>
        <dbReference type="SAM" id="MobiDB-lite"/>
    </source>
</evidence>
<organism evidence="2 3">
    <name type="scientific">Galerina marginata (strain CBS 339.88)</name>
    <dbReference type="NCBI Taxonomy" id="685588"/>
    <lineage>
        <taxon>Eukaryota</taxon>
        <taxon>Fungi</taxon>
        <taxon>Dikarya</taxon>
        <taxon>Basidiomycota</taxon>
        <taxon>Agaricomycotina</taxon>
        <taxon>Agaricomycetes</taxon>
        <taxon>Agaricomycetidae</taxon>
        <taxon>Agaricales</taxon>
        <taxon>Agaricineae</taxon>
        <taxon>Strophariaceae</taxon>
        <taxon>Galerina</taxon>
    </lineage>
</organism>
<feature type="region of interest" description="Disordered" evidence="1">
    <location>
        <begin position="1"/>
        <end position="37"/>
    </location>
</feature>
<accession>A0A067S6U4</accession>
<dbReference type="EMBL" id="KL142438">
    <property type="protein sequence ID" value="KDR65617.1"/>
    <property type="molecule type" value="Genomic_DNA"/>
</dbReference>
<keyword evidence="3" id="KW-1185">Reference proteome</keyword>
<feature type="compositionally biased region" description="Low complexity" evidence="1">
    <location>
        <begin position="23"/>
        <end position="32"/>
    </location>
</feature>